<keyword evidence="5" id="KW-0238">DNA-binding</keyword>
<dbReference type="VEuPathDB" id="FungiDB:ASPSYDRAFT_208167"/>
<dbReference type="GO" id="GO:0000981">
    <property type="term" value="F:DNA-binding transcription factor activity, RNA polymerase II-specific"/>
    <property type="evidence" value="ECO:0007669"/>
    <property type="project" value="InterPro"/>
</dbReference>
<dbReference type="RefSeq" id="XP_040699201.1">
    <property type="nucleotide sequence ID" value="XM_040843935.1"/>
</dbReference>
<dbReference type="GO" id="GO:0005634">
    <property type="term" value="C:nucleus"/>
    <property type="evidence" value="ECO:0007669"/>
    <property type="project" value="UniProtKB-SubCell"/>
</dbReference>
<dbReference type="Gene3D" id="4.10.240.10">
    <property type="entry name" value="Zn(2)-C6 fungal-type DNA-binding domain"/>
    <property type="match status" value="1"/>
</dbReference>
<comment type="subcellular location">
    <subcellularLocation>
        <location evidence="1">Nucleus</location>
    </subcellularLocation>
</comment>
<dbReference type="PANTHER" id="PTHR31313:SF77">
    <property type="entry name" value="ZN(II)2CYS6 TRANSCRIPTION FACTOR (EUROFUNG)"/>
    <property type="match status" value="1"/>
</dbReference>
<dbReference type="Proteomes" id="UP000184356">
    <property type="component" value="Unassembled WGS sequence"/>
</dbReference>
<proteinExistence type="predicted"/>
<evidence type="ECO:0000313" key="10">
    <source>
        <dbReference type="Proteomes" id="UP000184356"/>
    </source>
</evidence>
<dbReference type="OrthoDB" id="2154091at2759"/>
<evidence type="ECO:0000256" key="2">
    <source>
        <dbReference type="ARBA" id="ARBA00022723"/>
    </source>
</evidence>
<dbReference type="SMART" id="SM00066">
    <property type="entry name" value="GAL4"/>
    <property type="match status" value="1"/>
</dbReference>
<dbReference type="PROSITE" id="PS00463">
    <property type="entry name" value="ZN2_CY6_FUNGAL_1"/>
    <property type="match status" value="1"/>
</dbReference>
<dbReference type="InterPro" id="IPR036864">
    <property type="entry name" value="Zn2-C6_fun-type_DNA-bd_sf"/>
</dbReference>
<evidence type="ECO:0000256" key="5">
    <source>
        <dbReference type="ARBA" id="ARBA00023125"/>
    </source>
</evidence>
<feature type="domain" description="Zn(2)-C6 fungal-type" evidence="8">
    <location>
        <begin position="19"/>
        <end position="49"/>
    </location>
</feature>
<organism evidence="9 10">
    <name type="scientific">Aspergillus sydowii CBS 593.65</name>
    <dbReference type="NCBI Taxonomy" id="1036612"/>
    <lineage>
        <taxon>Eukaryota</taxon>
        <taxon>Fungi</taxon>
        <taxon>Dikarya</taxon>
        <taxon>Ascomycota</taxon>
        <taxon>Pezizomycotina</taxon>
        <taxon>Eurotiomycetes</taxon>
        <taxon>Eurotiomycetidae</taxon>
        <taxon>Eurotiales</taxon>
        <taxon>Aspergillaceae</taxon>
        <taxon>Aspergillus</taxon>
        <taxon>Aspergillus subgen. Nidulantes</taxon>
    </lineage>
</organism>
<dbReference type="Pfam" id="PF04082">
    <property type="entry name" value="Fungal_trans"/>
    <property type="match status" value="1"/>
</dbReference>
<dbReference type="SUPFAM" id="SSF57701">
    <property type="entry name" value="Zn2/Cys6 DNA-binding domain"/>
    <property type="match status" value="1"/>
</dbReference>
<keyword evidence="2" id="KW-0479">Metal-binding</keyword>
<keyword evidence="7" id="KW-0539">Nucleus</keyword>
<keyword evidence="4" id="KW-0805">Transcription regulation</keyword>
<keyword evidence="3" id="KW-0862">Zinc</keyword>
<keyword evidence="10" id="KW-1185">Reference proteome</keyword>
<sequence length="713" mass="79132">MESTCNRKIIRQSKHVTRACTGCRQRKTKCDGARPQCANCRIHNQQCVMPQGVDKRTVPSKERYSRLEQYTQSLESALVSNGIALPSRLDTSALTPDSIAFNRNTAVQTPVSRDDSSWGSICSPPGEGSNSAAPVLLPDIESPVDALSDRFGSLQLADDGQVRFFGATSNLHIQHVGSFSLTDPKIRSVYGSEQVILRHAGVGNAIAEELEDHLLRLYFCWENPNIPVVDQDVFYAQRAIYRATGRPSHLYSELLANAMCAVGAALTRRQPCGLPESLAEFFSTRAKALLEVEMDAPSLCAVQALVILSGVEAFLTRDARGWLYSGMAMRLATDLGLHLKHLETVHSELSNGTEMRMRRVVFWGAYIHDRMWSFYVGRPESLDEKHIFVEPLKASDIVQDATSCWRPYIEEGHNQDSISLPGLLGDVAQYTVSLCRKMSHIRRVLYNSPSPGSTEIRSLHNAARTLRADLLSWAETLPPSLSLRDGKEQPLRPPHVLQLHMQYHAILVVIDRPFTYGRYQRLPGLTAADIEECHMACTDAAVSITNILQAFRHHHGARQMNIHTVHLIFTAALVHIHNVFFAPGERTRTTARSLFRISCQVLLEIGQAYKNALRALEIITSIKSKLETTECRRSRPASDGEFNNGLNKRARLNAHTVSTPAGVPLTAPAMEGLDLLEECLDMSPSTTYLATDSLFPEGWGWISPPGSFSTGNE</sequence>
<dbReference type="InterPro" id="IPR001138">
    <property type="entry name" value="Zn2Cys6_DnaBD"/>
</dbReference>
<dbReference type="GO" id="GO:0003677">
    <property type="term" value="F:DNA binding"/>
    <property type="evidence" value="ECO:0007669"/>
    <property type="project" value="UniProtKB-KW"/>
</dbReference>
<dbReference type="EMBL" id="KV878592">
    <property type="protein sequence ID" value="OJJ55395.1"/>
    <property type="molecule type" value="Genomic_DNA"/>
</dbReference>
<dbReference type="STRING" id="1036612.A0A1L9T7N7"/>
<evidence type="ECO:0000256" key="7">
    <source>
        <dbReference type="ARBA" id="ARBA00023242"/>
    </source>
</evidence>
<dbReference type="CDD" id="cd00067">
    <property type="entry name" value="GAL4"/>
    <property type="match status" value="1"/>
</dbReference>
<dbReference type="CDD" id="cd12148">
    <property type="entry name" value="fungal_TF_MHR"/>
    <property type="match status" value="1"/>
</dbReference>
<accession>A0A1L9T7N7</accession>
<reference evidence="10" key="1">
    <citation type="journal article" date="2017" name="Genome Biol.">
        <title>Comparative genomics reveals high biological diversity and specific adaptations in the industrially and medically important fungal genus Aspergillus.</title>
        <authorList>
            <person name="de Vries R.P."/>
            <person name="Riley R."/>
            <person name="Wiebenga A."/>
            <person name="Aguilar-Osorio G."/>
            <person name="Amillis S."/>
            <person name="Uchima C.A."/>
            <person name="Anderluh G."/>
            <person name="Asadollahi M."/>
            <person name="Askin M."/>
            <person name="Barry K."/>
            <person name="Battaglia E."/>
            <person name="Bayram O."/>
            <person name="Benocci T."/>
            <person name="Braus-Stromeyer S.A."/>
            <person name="Caldana C."/>
            <person name="Canovas D."/>
            <person name="Cerqueira G.C."/>
            <person name="Chen F."/>
            <person name="Chen W."/>
            <person name="Choi C."/>
            <person name="Clum A."/>
            <person name="Dos Santos R.A."/>
            <person name="Damasio A.R."/>
            <person name="Diallinas G."/>
            <person name="Emri T."/>
            <person name="Fekete E."/>
            <person name="Flipphi M."/>
            <person name="Freyberg S."/>
            <person name="Gallo A."/>
            <person name="Gournas C."/>
            <person name="Habgood R."/>
            <person name="Hainaut M."/>
            <person name="Harispe M.L."/>
            <person name="Henrissat B."/>
            <person name="Hilden K.S."/>
            <person name="Hope R."/>
            <person name="Hossain A."/>
            <person name="Karabika E."/>
            <person name="Karaffa L."/>
            <person name="Karanyi Z."/>
            <person name="Krasevec N."/>
            <person name="Kuo A."/>
            <person name="Kusch H."/>
            <person name="LaButti K."/>
            <person name="Lagendijk E.L."/>
            <person name="Lapidus A."/>
            <person name="Levasseur A."/>
            <person name="Lindquist E."/>
            <person name="Lipzen A."/>
            <person name="Logrieco A.F."/>
            <person name="MacCabe A."/>
            <person name="Maekelae M.R."/>
            <person name="Malavazi I."/>
            <person name="Melin P."/>
            <person name="Meyer V."/>
            <person name="Mielnichuk N."/>
            <person name="Miskei M."/>
            <person name="Molnar A.P."/>
            <person name="Mule G."/>
            <person name="Ngan C.Y."/>
            <person name="Orejas M."/>
            <person name="Orosz E."/>
            <person name="Ouedraogo J.P."/>
            <person name="Overkamp K.M."/>
            <person name="Park H.-S."/>
            <person name="Perrone G."/>
            <person name="Piumi F."/>
            <person name="Punt P.J."/>
            <person name="Ram A.F."/>
            <person name="Ramon A."/>
            <person name="Rauscher S."/>
            <person name="Record E."/>
            <person name="Riano-Pachon D.M."/>
            <person name="Robert V."/>
            <person name="Roehrig J."/>
            <person name="Ruller R."/>
            <person name="Salamov A."/>
            <person name="Salih N.S."/>
            <person name="Samson R.A."/>
            <person name="Sandor E."/>
            <person name="Sanguinetti M."/>
            <person name="Schuetze T."/>
            <person name="Sepcic K."/>
            <person name="Shelest E."/>
            <person name="Sherlock G."/>
            <person name="Sophianopoulou V."/>
            <person name="Squina F.M."/>
            <person name="Sun H."/>
            <person name="Susca A."/>
            <person name="Todd R.B."/>
            <person name="Tsang A."/>
            <person name="Unkles S.E."/>
            <person name="van de Wiele N."/>
            <person name="van Rossen-Uffink D."/>
            <person name="Oliveira J.V."/>
            <person name="Vesth T.C."/>
            <person name="Visser J."/>
            <person name="Yu J.-H."/>
            <person name="Zhou M."/>
            <person name="Andersen M.R."/>
            <person name="Archer D.B."/>
            <person name="Baker S.E."/>
            <person name="Benoit I."/>
            <person name="Brakhage A.A."/>
            <person name="Braus G.H."/>
            <person name="Fischer R."/>
            <person name="Frisvad J.C."/>
            <person name="Goldman G.H."/>
            <person name="Houbraken J."/>
            <person name="Oakley B."/>
            <person name="Pocsi I."/>
            <person name="Scazzocchio C."/>
            <person name="Seiboth B."/>
            <person name="vanKuyk P.A."/>
            <person name="Wortman J."/>
            <person name="Dyer P.S."/>
            <person name="Grigoriev I.V."/>
        </authorList>
    </citation>
    <scope>NUCLEOTIDE SEQUENCE [LARGE SCALE GENOMIC DNA]</scope>
    <source>
        <strain evidence="10">CBS 593.65</strain>
    </source>
</reference>
<dbReference type="PANTHER" id="PTHR31313">
    <property type="entry name" value="TY1 ENHANCER ACTIVATOR"/>
    <property type="match status" value="1"/>
</dbReference>
<dbReference type="GO" id="GO:0006351">
    <property type="term" value="P:DNA-templated transcription"/>
    <property type="evidence" value="ECO:0007669"/>
    <property type="project" value="InterPro"/>
</dbReference>
<dbReference type="PROSITE" id="PS50048">
    <property type="entry name" value="ZN2_CY6_FUNGAL_2"/>
    <property type="match status" value="1"/>
</dbReference>
<dbReference type="InterPro" id="IPR051615">
    <property type="entry name" value="Transcr_Regulatory_Elem"/>
</dbReference>
<dbReference type="GeneID" id="63760008"/>
<dbReference type="SMART" id="SM00906">
    <property type="entry name" value="Fungal_trans"/>
    <property type="match status" value="1"/>
</dbReference>
<name>A0A1L9T7N7_9EURO</name>
<evidence type="ECO:0000259" key="8">
    <source>
        <dbReference type="PROSITE" id="PS50048"/>
    </source>
</evidence>
<evidence type="ECO:0000256" key="1">
    <source>
        <dbReference type="ARBA" id="ARBA00004123"/>
    </source>
</evidence>
<evidence type="ECO:0000256" key="6">
    <source>
        <dbReference type="ARBA" id="ARBA00023163"/>
    </source>
</evidence>
<protein>
    <recommendedName>
        <fullName evidence="8">Zn(2)-C6 fungal-type domain-containing protein</fullName>
    </recommendedName>
</protein>
<dbReference type="InterPro" id="IPR007219">
    <property type="entry name" value="XnlR_reg_dom"/>
</dbReference>
<evidence type="ECO:0000256" key="4">
    <source>
        <dbReference type="ARBA" id="ARBA00023015"/>
    </source>
</evidence>
<evidence type="ECO:0000256" key="3">
    <source>
        <dbReference type="ARBA" id="ARBA00022833"/>
    </source>
</evidence>
<dbReference type="AlphaFoldDB" id="A0A1L9T7N7"/>
<evidence type="ECO:0000313" key="9">
    <source>
        <dbReference type="EMBL" id="OJJ55395.1"/>
    </source>
</evidence>
<dbReference type="GO" id="GO:0008270">
    <property type="term" value="F:zinc ion binding"/>
    <property type="evidence" value="ECO:0007669"/>
    <property type="project" value="InterPro"/>
</dbReference>
<keyword evidence="6" id="KW-0804">Transcription</keyword>
<gene>
    <name evidence="9" type="ORF">ASPSYDRAFT_208167</name>
</gene>
<dbReference type="Pfam" id="PF00172">
    <property type="entry name" value="Zn_clus"/>
    <property type="match status" value="1"/>
</dbReference>